<comment type="caution">
    <text evidence="1">The sequence shown here is derived from an EMBL/GenBank/DDBJ whole genome shotgun (WGS) entry which is preliminary data.</text>
</comment>
<reference evidence="1 2" key="1">
    <citation type="submission" date="2016-11" db="EMBL/GenBank/DDBJ databases">
        <title>Rahnella oryzae sp. nov., isolated from rice root.</title>
        <authorList>
            <person name="Zhang X.-X."/>
            <person name="Zhang J."/>
        </authorList>
    </citation>
    <scope>NUCLEOTIDE SEQUENCE [LARGE SCALE GENOMIC DNA]</scope>
    <source>
        <strain evidence="1 2">J11-6</strain>
    </source>
</reference>
<evidence type="ECO:0000313" key="1">
    <source>
        <dbReference type="EMBL" id="OMQ22168.1"/>
    </source>
</evidence>
<dbReference type="AlphaFoldDB" id="A0A1S8CIG9"/>
<accession>A0A1S8CIG9</accession>
<evidence type="ECO:0000313" key="2">
    <source>
        <dbReference type="Proteomes" id="UP000216021"/>
    </source>
</evidence>
<sequence length="62" mass="7003">MSVTGFDLPALELMIHQRGERLTVTGSVCYHNGYQITACEMISEFDSLMKRHRGTVEALSDR</sequence>
<dbReference type="RefSeq" id="WP_076942378.1">
    <property type="nucleotide sequence ID" value="NZ_MOXD01000006.1"/>
</dbReference>
<proteinExistence type="predicted"/>
<organism evidence="1 2">
    <name type="scientific">Serratia oryzae</name>
    <dbReference type="NCBI Taxonomy" id="2034155"/>
    <lineage>
        <taxon>Bacteria</taxon>
        <taxon>Pseudomonadati</taxon>
        <taxon>Pseudomonadota</taxon>
        <taxon>Gammaproteobacteria</taxon>
        <taxon>Enterobacterales</taxon>
        <taxon>Yersiniaceae</taxon>
        <taxon>Serratia</taxon>
    </lineage>
</organism>
<keyword evidence="2" id="KW-1185">Reference proteome</keyword>
<dbReference type="OrthoDB" id="6455098at2"/>
<name>A0A1S8CIG9_9GAMM</name>
<gene>
    <name evidence="1" type="ORF">BMI79_11630</name>
</gene>
<protein>
    <submittedName>
        <fullName evidence="1">Uncharacterized protein</fullName>
    </submittedName>
</protein>
<dbReference type="EMBL" id="MOXD01000006">
    <property type="protein sequence ID" value="OMQ22168.1"/>
    <property type="molecule type" value="Genomic_DNA"/>
</dbReference>
<dbReference type="Proteomes" id="UP000216021">
    <property type="component" value="Unassembled WGS sequence"/>
</dbReference>